<dbReference type="InterPro" id="IPR011701">
    <property type="entry name" value="MFS"/>
</dbReference>
<dbReference type="GO" id="GO:0005351">
    <property type="term" value="F:carbohydrate:proton symporter activity"/>
    <property type="evidence" value="ECO:0007669"/>
    <property type="project" value="InterPro"/>
</dbReference>
<dbReference type="FunFam" id="1.20.1250.20:FF:000125">
    <property type="entry name" value="Sugar efflux transporter SetB"/>
    <property type="match status" value="1"/>
</dbReference>
<protein>
    <submittedName>
        <fullName evidence="12">Sugar efflux transporter B</fullName>
    </submittedName>
</protein>
<keyword evidence="9 10" id="KW-0472">Membrane</keyword>
<reference evidence="12 13" key="1">
    <citation type="submission" date="2018-06" db="EMBL/GenBank/DDBJ databases">
        <authorList>
            <consortium name="Pathogen Informatics"/>
            <person name="Doyle S."/>
        </authorList>
    </citation>
    <scope>NUCLEOTIDE SEQUENCE [LARGE SCALE GENOMIC DNA]</scope>
    <source>
        <strain evidence="12 13">NCTC13465</strain>
    </source>
</reference>
<feature type="transmembrane region" description="Helical" evidence="10">
    <location>
        <begin position="308"/>
        <end position="330"/>
    </location>
</feature>
<dbReference type="GO" id="GO:0005886">
    <property type="term" value="C:plasma membrane"/>
    <property type="evidence" value="ECO:0007669"/>
    <property type="project" value="UniProtKB-SubCell"/>
</dbReference>
<feature type="transmembrane region" description="Helical" evidence="10">
    <location>
        <begin position="351"/>
        <end position="367"/>
    </location>
</feature>
<dbReference type="AlphaFoldDB" id="A0A2X3GYR2"/>
<dbReference type="InterPro" id="IPR036259">
    <property type="entry name" value="MFS_trans_sf"/>
</dbReference>
<evidence type="ECO:0000256" key="8">
    <source>
        <dbReference type="ARBA" id="ARBA00022989"/>
    </source>
</evidence>
<dbReference type="CDD" id="cd17471">
    <property type="entry name" value="MFS_Set"/>
    <property type="match status" value="1"/>
</dbReference>
<dbReference type="FunFam" id="1.20.1250.20:FF:000151">
    <property type="entry name" value="Sugar efflux transporter SetB"/>
    <property type="match status" value="1"/>
</dbReference>
<feature type="transmembrane region" description="Helical" evidence="10">
    <location>
        <begin position="162"/>
        <end position="194"/>
    </location>
</feature>
<evidence type="ECO:0000256" key="1">
    <source>
        <dbReference type="ARBA" id="ARBA00004429"/>
    </source>
</evidence>
<evidence type="ECO:0000256" key="7">
    <source>
        <dbReference type="ARBA" id="ARBA00022692"/>
    </source>
</evidence>
<gene>
    <name evidence="12" type="primary">setB</name>
    <name evidence="12" type="ORF">NCTC13465_06640</name>
</gene>
<feature type="transmembrane region" description="Helical" evidence="10">
    <location>
        <begin position="53"/>
        <end position="72"/>
    </location>
</feature>
<feature type="domain" description="Major facilitator superfamily (MFS) profile" evidence="11">
    <location>
        <begin position="218"/>
        <end position="393"/>
    </location>
</feature>
<dbReference type="GO" id="GO:1904659">
    <property type="term" value="P:D-glucose transmembrane transport"/>
    <property type="evidence" value="ECO:0007669"/>
    <property type="project" value="TreeGrafter"/>
</dbReference>
<dbReference type="NCBIfam" id="TIGR00899">
    <property type="entry name" value="2A0120"/>
    <property type="match status" value="1"/>
</dbReference>
<dbReference type="InterPro" id="IPR004750">
    <property type="entry name" value="Sugar_efflux"/>
</dbReference>
<dbReference type="PANTHER" id="PTHR23535:SF2">
    <property type="entry name" value="SUGAR EFFLUX TRANSPORTER A-RELATED"/>
    <property type="match status" value="1"/>
</dbReference>
<evidence type="ECO:0000256" key="3">
    <source>
        <dbReference type="ARBA" id="ARBA00022448"/>
    </source>
</evidence>
<dbReference type="SUPFAM" id="SSF103473">
    <property type="entry name" value="MFS general substrate transporter"/>
    <property type="match status" value="1"/>
</dbReference>
<proteinExistence type="inferred from homology"/>
<evidence type="ECO:0000256" key="2">
    <source>
        <dbReference type="ARBA" id="ARBA00006523"/>
    </source>
</evidence>
<comment type="subcellular location">
    <subcellularLocation>
        <location evidence="1">Cell inner membrane</location>
        <topology evidence="1">Multi-pass membrane protein</topology>
    </subcellularLocation>
</comment>
<feature type="transmembrane region" description="Helical" evidence="10">
    <location>
        <begin position="218"/>
        <end position="244"/>
    </location>
</feature>
<keyword evidence="4" id="KW-1003">Cell membrane</keyword>
<keyword evidence="7 10" id="KW-0812">Transmembrane</keyword>
<dbReference type="Pfam" id="PF07690">
    <property type="entry name" value="MFS_1"/>
    <property type="match status" value="1"/>
</dbReference>
<evidence type="ECO:0000313" key="13">
    <source>
        <dbReference type="Proteomes" id="UP000251721"/>
    </source>
</evidence>
<dbReference type="Gene3D" id="1.20.1250.20">
    <property type="entry name" value="MFS general substrate transporter like domains"/>
    <property type="match status" value="2"/>
</dbReference>
<keyword evidence="8 10" id="KW-1133">Transmembrane helix</keyword>
<feature type="transmembrane region" description="Helical" evidence="10">
    <location>
        <begin position="256"/>
        <end position="276"/>
    </location>
</feature>
<dbReference type="GO" id="GO:0036448">
    <property type="term" value="P:cellular response to glucose-phosphate stress"/>
    <property type="evidence" value="ECO:0007669"/>
    <property type="project" value="TreeGrafter"/>
</dbReference>
<dbReference type="PROSITE" id="PS50850">
    <property type="entry name" value="MFS"/>
    <property type="match status" value="1"/>
</dbReference>
<keyword evidence="5" id="KW-0997">Cell inner membrane</keyword>
<evidence type="ECO:0000256" key="10">
    <source>
        <dbReference type="SAM" id="Phobius"/>
    </source>
</evidence>
<evidence type="ECO:0000256" key="4">
    <source>
        <dbReference type="ARBA" id="ARBA00022475"/>
    </source>
</evidence>
<feature type="transmembrane region" description="Helical" evidence="10">
    <location>
        <begin position="283"/>
        <end position="302"/>
    </location>
</feature>
<evidence type="ECO:0000256" key="6">
    <source>
        <dbReference type="ARBA" id="ARBA00022597"/>
    </source>
</evidence>
<accession>A0A2X3GYR2</accession>
<dbReference type="EMBL" id="UAWQ01000021">
    <property type="protein sequence ID" value="SQC63575.1"/>
    <property type="molecule type" value="Genomic_DNA"/>
</dbReference>
<dbReference type="InterPro" id="IPR020846">
    <property type="entry name" value="MFS_dom"/>
</dbReference>
<feature type="transmembrane region" description="Helical" evidence="10">
    <location>
        <begin position="84"/>
        <end position="114"/>
    </location>
</feature>
<evidence type="ECO:0000259" key="11">
    <source>
        <dbReference type="PROSITE" id="PS50850"/>
    </source>
</evidence>
<organism evidence="12 13">
    <name type="scientific">Klebsiella pneumoniae</name>
    <dbReference type="NCBI Taxonomy" id="573"/>
    <lineage>
        <taxon>Bacteria</taxon>
        <taxon>Pseudomonadati</taxon>
        <taxon>Pseudomonadota</taxon>
        <taxon>Gammaproteobacteria</taxon>
        <taxon>Enterobacterales</taxon>
        <taxon>Enterobacteriaceae</taxon>
        <taxon>Klebsiella/Raoultella group</taxon>
        <taxon>Klebsiella</taxon>
        <taxon>Klebsiella pneumoniae complex</taxon>
    </lineage>
</organism>
<dbReference type="GO" id="GO:0015767">
    <property type="term" value="P:lactose transport"/>
    <property type="evidence" value="ECO:0007669"/>
    <property type="project" value="TreeGrafter"/>
</dbReference>
<evidence type="ECO:0000313" key="12">
    <source>
        <dbReference type="EMBL" id="SQC63575.1"/>
    </source>
</evidence>
<name>A0A2X3GYR2_KLEPN</name>
<comment type="similarity">
    <text evidence="2">Belongs to the major facilitator superfamily. Set transporter family.</text>
</comment>
<keyword evidence="3" id="KW-0813">Transport</keyword>
<evidence type="ECO:0000256" key="5">
    <source>
        <dbReference type="ARBA" id="ARBA00022519"/>
    </source>
</evidence>
<feature type="transmembrane region" description="Helical" evidence="10">
    <location>
        <begin position="12"/>
        <end position="33"/>
    </location>
</feature>
<dbReference type="NCBIfam" id="NF011587">
    <property type="entry name" value="PRK15011.1"/>
    <property type="match status" value="1"/>
</dbReference>
<dbReference type="Proteomes" id="UP000251721">
    <property type="component" value="Unassembled WGS sequence"/>
</dbReference>
<evidence type="ECO:0000256" key="9">
    <source>
        <dbReference type="ARBA" id="ARBA00023136"/>
    </source>
</evidence>
<dbReference type="PANTHER" id="PTHR23535">
    <property type="entry name" value="SUGAR EFFLUX TRANSPORTER A-RELATED"/>
    <property type="match status" value="1"/>
</dbReference>
<sequence>MENRSAALPRRGFDVTSSAFLIVAFLTGIAGALQTPTLSLFLTNEVHVRPAMVGFFFTGSAVIGILVSQFLAGRSDRQGDRKQLIVVCCLLGCWPAYSLPGTATISFCCSSAFFSVALDRPPTRRCLPSRREHADRTGREAVMFSSILRAQVSLAWVIGPPLAYALAMGFGFTAMYLSAAAAFIVCGIMVWLFLPSMRKAKPVATGRLEAPRTHRRDALLLFSICTLMWGTNSLYIINMPLFIINELHLPEKLAGLMMGTAAGLEIPTMLIAGYYARRFGKRFLMRLSAVAGVLFYVGMLTVHTPALLLAMQVLNAIYIGILAGIGMLYFQDLMPGQAGAATTLYTNTTRVGWIIAGSLAGVVAEIWSYHAVFWIALAMGVVTQACLWRIRDV</sequence>
<keyword evidence="6" id="KW-0762">Sugar transport</keyword>